<reference evidence="8 9" key="1">
    <citation type="submission" date="2020-04" db="EMBL/GenBank/DDBJ databases">
        <title>MicrobeNet Type strains.</title>
        <authorList>
            <person name="Nicholson A.C."/>
        </authorList>
    </citation>
    <scope>NUCLEOTIDE SEQUENCE [LARGE SCALE GENOMIC DNA]</scope>
    <source>
        <strain evidence="8 9">ATCC BAA-277</strain>
    </source>
</reference>
<dbReference type="InterPro" id="IPR051791">
    <property type="entry name" value="Pra-immunoreactive"/>
</dbReference>
<dbReference type="RefSeq" id="WP_168444793.1">
    <property type="nucleotide sequence ID" value="NZ_JAAXPI010000067.1"/>
</dbReference>
<feature type="transmembrane region" description="Helical" evidence="6">
    <location>
        <begin position="183"/>
        <end position="206"/>
    </location>
</feature>
<dbReference type="InterPro" id="IPR010432">
    <property type="entry name" value="RDD"/>
</dbReference>
<keyword evidence="3 6" id="KW-0812">Transmembrane</keyword>
<feature type="transmembrane region" description="Helical" evidence="6">
    <location>
        <begin position="12"/>
        <end position="33"/>
    </location>
</feature>
<evidence type="ECO:0000256" key="6">
    <source>
        <dbReference type="SAM" id="Phobius"/>
    </source>
</evidence>
<proteinExistence type="predicted"/>
<keyword evidence="5 6" id="KW-0472">Membrane</keyword>
<feature type="transmembrane region" description="Helical" evidence="6">
    <location>
        <begin position="45"/>
        <end position="64"/>
    </location>
</feature>
<dbReference type="PANTHER" id="PTHR36115:SF4">
    <property type="entry name" value="MEMBRANE PROTEIN"/>
    <property type="match status" value="1"/>
</dbReference>
<protein>
    <submittedName>
        <fullName evidence="8">RDD family protein</fullName>
    </submittedName>
</protein>
<keyword evidence="9" id="KW-1185">Reference proteome</keyword>
<dbReference type="GO" id="GO:0005886">
    <property type="term" value="C:plasma membrane"/>
    <property type="evidence" value="ECO:0007669"/>
    <property type="project" value="UniProtKB-SubCell"/>
</dbReference>
<evidence type="ECO:0000313" key="8">
    <source>
        <dbReference type="EMBL" id="NKZ07973.1"/>
    </source>
</evidence>
<organism evidence="8 9">
    <name type="scientific">Actinomadura latina</name>
    <dbReference type="NCBI Taxonomy" id="163603"/>
    <lineage>
        <taxon>Bacteria</taxon>
        <taxon>Bacillati</taxon>
        <taxon>Actinomycetota</taxon>
        <taxon>Actinomycetes</taxon>
        <taxon>Streptosporangiales</taxon>
        <taxon>Thermomonosporaceae</taxon>
        <taxon>Actinomadura</taxon>
    </lineage>
</organism>
<evidence type="ECO:0000259" key="7">
    <source>
        <dbReference type="Pfam" id="PF06271"/>
    </source>
</evidence>
<evidence type="ECO:0000256" key="4">
    <source>
        <dbReference type="ARBA" id="ARBA00022989"/>
    </source>
</evidence>
<gene>
    <name evidence="8" type="ORF">HGB48_30215</name>
</gene>
<keyword evidence="4 6" id="KW-1133">Transmembrane helix</keyword>
<sequence>MLASTGQRLAARAIDFLVAFTVVLAAISPVYAVALLSDASSSSSVILWVAVPAAFIGMASPFLLRAGTIARWGCTLGQRVAGIRVVRQEDGLRPPGWRRSFRRYVLPRSSSSFALFTDPWEHRNDERLGQCMHDRRAGTVVVQAQAPPAPEESGGLAVLRSSGAAVPSDHVRRWERRERGRRVALGSAVGVLAAAILVTPVVLALGPSGRSSVGDPAFEVNTFYDDIHFENAFGGRSATYDRTAAEVLDSEKGCLAGAMSEQARGVLREAECEGRIEIAFRSTEGVLVSSHVLRFPDAAAARIAERGLQHTDLRFVPGGPTDPPGGARIGQVGSTDRYVVATTAVSPAQPDAAAKAKNAFTFIHVPTLNTILWL</sequence>
<evidence type="ECO:0000256" key="2">
    <source>
        <dbReference type="ARBA" id="ARBA00022475"/>
    </source>
</evidence>
<feature type="domain" description="RDD" evidence="7">
    <location>
        <begin position="3"/>
        <end position="137"/>
    </location>
</feature>
<evidence type="ECO:0000313" key="9">
    <source>
        <dbReference type="Proteomes" id="UP000579250"/>
    </source>
</evidence>
<dbReference type="Proteomes" id="UP000579250">
    <property type="component" value="Unassembled WGS sequence"/>
</dbReference>
<dbReference type="EMBL" id="JAAXPI010000067">
    <property type="protein sequence ID" value="NKZ07973.1"/>
    <property type="molecule type" value="Genomic_DNA"/>
</dbReference>
<dbReference type="Pfam" id="PF06271">
    <property type="entry name" value="RDD"/>
    <property type="match status" value="1"/>
</dbReference>
<comment type="caution">
    <text evidence="8">The sequence shown here is derived from an EMBL/GenBank/DDBJ whole genome shotgun (WGS) entry which is preliminary data.</text>
</comment>
<accession>A0A846ZC14</accession>
<evidence type="ECO:0000256" key="5">
    <source>
        <dbReference type="ARBA" id="ARBA00023136"/>
    </source>
</evidence>
<dbReference type="PANTHER" id="PTHR36115">
    <property type="entry name" value="PROLINE-RICH ANTIGEN HOMOLOG-RELATED"/>
    <property type="match status" value="1"/>
</dbReference>
<evidence type="ECO:0000256" key="3">
    <source>
        <dbReference type="ARBA" id="ARBA00022692"/>
    </source>
</evidence>
<evidence type="ECO:0000256" key="1">
    <source>
        <dbReference type="ARBA" id="ARBA00004651"/>
    </source>
</evidence>
<name>A0A846ZC14_9ACTN</name>
<dbReference type="AlphaFoldDB" id="A0A846ZC14"/>
<comment type="subcellular location">
    <subcellularLocation>
        <location evidence="1">Cell membrane</location>
        <topology evidence="1">Multi-pass membrane protein</topology>
    </subcellularLocation>
</comment>
<keyword evidence="2" id="KW-1003">Cell membrane</keyword>